<dbReference type="InterPro" id="IPR038739">
    <property type="entry name" value="ARMC8/Vid28"/>
</dbReference>
<organism evidence="6 7">
    <name type="scientific">Apatococcus fuscideae</name>
    <dbReference type="NCBI Taxonomy" id="2026836"/>
    <lineage>
        <taxon>Eukaryota</taxon>
        <taxon>Viridiplantae</taxon>
        <taxon>Chlorophyta</taxon>
        <taxon>core chlorophytes</taxon>
        <taxon>Trebouxiophyceae</taxon>
        <taxon>Chlorellales</taxon>
        <taxon>Chlorellaceae</taxon>
        <taxon>Apatococcus</taxon>
    </lineage>
</organism>
<evidence type="ECO:0008006" key="8">
    <source>
        <dbReference type="Google" id="ProtNLM"/>
    </source>
</evidence>
<dbReference type="InterPro" id="IPR011989">
    <property type="entry name" value="ARM-like"/>
</dbReference>
<dbReference type="SMART" id="SM00185">
    <property type="entry name" value="ARM"/>
    <property type="match status" value="7"/>
</dbReference>
<dbReference type="EMBL" id="JALJOV010000840">
    <property type="protein sequence ID" value="KAK9860419.1"/>
    <property type="molecule type" value="Genomic_DNA"/>
</dbReference>
<evidence type="ECO:0000256" key="1">
    <source>
        <dbReference type="ARBA" id="ARBA00004123"/>
    </source>
</evidence>
<dbReference type="Proteomes" id="UP001485043">
    <property type="component" value="Unassembled WGS sequence"/>
</dbReference>
<keyword evidence="5" id="KW-0539">Nucleus</keyword>
<dbReference type="AlphaFoldDB" id="A0AAW1SX84"/>
<dbReference type="InterPro" id="IPR000225">
    <property type="entry name" value="Armadillo"/>
</dbReference>
<keyword evidence="4" id="KW-0677">Repeat</keyword>
<evidence type="ECO:0000313" key="6">
    <source>
        <dbReference type="EMBL" id="KAK9860419.1"/>
    </source>
</evidence>
<evidence type="ECO:0000256" key="5">
    <source>
        <dbReference type="ARBA" id="ARBA00023242"/>
    </source>
</evidence>
<dbReference type="PANTHER" id="PTHR15651">
    <property type="entry name" value="ARMADILLO REPEAT-CONTAINING PROTEIN 8"/>
    <property type="match status" value="1"/>
</dbReference>
<evidence type="ECO:0000313" key="7">
    <source>
        <dbReference type="Proteomes" id="UP001485043"/>
    </source>
</evidence>
<dbReference type="InterPro" id="IPR016024">
    <property type="entry name" value="ARM-type_fold"/>
</dbReference>
<evidence type="ECO:0000256" key="3">
    <source>
        <dbReference type="ARBA" id="ARBA00022490"/>
    </source>
</evidence>
<gene>
    <name evidence="6" type="ORF">WJX84_002217</name>
</gene>
<protein>
    <recommendedName>
        <fullName evidence="8">Armadillo repeat-containing protein 8</fullName>
    </recommendedName>
</protein>
<dbReference type="Gene3D" id="1.25.10.10">
    <property type="entry name" value="Leucine-rich Repeat Variant"/>
    <property type="match status" value="3"/>
</dbReference>
<name>A0AAW1SX84_9CHLO</name>
<dbReference type="GO" id="GO:0005737">
    <property type="term" value="C:cytoplasm"/>
    <property type="evidence" value="ECO:0007669"/>
    <property type="project" value="UniProtKB-SubCell"/>
</dbReference>
<comment type="caution">
    <text evidence="6">The sequence shown here is derived from an EMBL/GenBank/DDBJ whole genome shotgun (WGS) entry which is preliminary data.</text>
</comment>
<proteinExistence type="predicted"/>
<keyword evidence="7" id="KW-1185">Reference proteome</keyword>
<dbReference type="PANTHER" id="PTHR15651:SF7">
    <property type="entry name" value="ARMADILLO REPEAT-CONTAINING PROTEIN 8"/>
    <property type="match status" value="1"/>
</dbReference>
<dbReference type="GO" id="GO:0005634">
    <property type="term" value="C:nucleus"/>
    <property type="evidence" value="ECO:0007669"/>
    <property type="project" value="UniProtKB-SubCell"/>
</dbReference>
<comment type="subcellular location">
    <subcellularLocation>
        <location evidence="2">Cytoplasm</location>
    </subcellularLocation>
    <subcellularLocation>
        <location evidence="1">Nucleus</location>
    </subcellularLocation>
</comment>
<reference evidence="6 7" key="1">
    <citation type="journal article" date="2024" name="Nat. Commun.">
        <title>Phylogenomics reveals the evolutionary origins of lichenization in chlorophyte algae.</title>
        <authorList>
            <person name="Puginier C."/>
            <person name="Libourel C."/>
            <person name="Otte J."/>
            <person name="Skaloud P."/>
            <person name="Haon M."/>
            <person name="Grisel S."/>
            <person name="Petersen M."/>
            <person name="Berrin J.G."/>
            <person name="Delaux P.M."/>
            <person name="Dal Grande F."/>
            <person name="Keller J."/>
        </authorList>
    </citation>
    <scope>NUCLEOTIDE SEQUENCE [LARGE SCALE GENOMIC DNA]</scope>
    <source>
        <strain evidence="6 7">SAG 2523</strain>
    </source>
</reference>
<dbReference type="GO" id="GO:0034657">
    <property type="term" value="C:GID complex"/>
    <property type="evidence" value="ECO:0007669"/>
    <property type="project" value="TreeGrafter"/>
</dbReference>
<dbReference type="SUPFAM" id="SSF48371">
    <property type="entry name" value="ARM repeat"/>
    <property type="match status" value="2"/>
</dbReference>
<accession>A0AAW1SX84</accession>
<evidence type="ECO:0000256" key="2">
    <source>
        <dbReference type="ARBA" id="ARBA00004496"/>
    </source>
</evidence>
<dbReference type="GO" id="GO:0043161">
    <property type="term" value="P:proteasome-mediated ubiquitin-dependent protein catabolic process"/>
    <property type="evidence" value="ECO:0007669"/>
    <property type="project" value="TreeGrafter"/>
</dbReference>
<keyword evidence="3" id="KW-0963">Cytoplasm</keyword>
<sequence>MVARPEDLVSRLSSSSDPESRLKALRDIKNQVIGNKRKKRLYLQLGAITSLVQILEQSDSTQLLIQCTTAAGSLAYGSQQGAEAFLANSGLEPLLRTLWSSEHSLVEAGLRTLRSIFQNGAKPAEQQVSADAFAQLVMLAGSSNHNVAVGAARLLPVFCTTQTQANILEQKQGIKMLLALSHAVRSTHHDLVLEALACLTAQWPSLMRAAFAEDASIKRKIEEQLKSPSPEARFVACRCLANYCQGRTFEVHERNTLQSQVIPTLVRLLGDPAVRFSVPRCLNSIIEGNEALQKVATDFEAIPKLAALLQTATAHTALLDLLRTLSTLCQHQEDNRRQVLKDYAILKQILAALESSEAPVRVAACSCLRGLSRSVKNLRCSLVDVDIAHPLMKLLADSNLENLAFRGSTTVKGSIMSALPWTALTSLLRDEETELQAKSLSLLQNLVHGSNTSMTQLTAWTGGNILEELAQVLHRTGEKDTSLQEHAMQTLGNLAGIGGEEERDEIISNPSITGLLPTLLRSSEERLRLAALWLIINIIPAGDQASSLAARRSNLQLAGVLSIVQHLKDSDPSQDIRERAITASNRFATPAEEPQA</sequence>
<evidence type="ECO:0000256" key="4">
    <source>
        <dbReference type="ARBA" id="ARBA00022737"/>
    </source>
</evidence>